<dbReference type="Proteomes" id="UP000002748">
    <property type="component" value="Unassembled WGS sequence"/>
</dbReference>
<evidence type="ECO:0000313" key="5">
    <source>
        <dbReference type="Proteomes" id="UP000002748"/>
    </source>
</evidence>
<dbReference type="InterPro" id="IPR057596">
    <property type="entry name" value="RDRP_core"/>
</dbReference>
<proteinExistence type="inferred from homology"/>
<name>J5QAP2_TRIAS</name>
<evidence type="ECO:0000256" key="2">
    <source>
        <dbReference type="SAM" id="MobiDB-lite"/>
    </source>
</evidence>
<dbReference type="GO" id="GO:0030422">
    <property type="term" value="P:siRNA processing"/>
    <property type="evidence" value="ECO:0007669"/>
    <property type="project" value="TreeGrafter"/>
</dbReference>
<dbReference type="GO" id="GO:0031380">
    <property type="term" value="C:nuclear RNA-directed RNA polymerase complex"/>
    <property type="evidence" value="ECO:0007669"/>
    <property type="project" value="TreeGrafter"/>
</dbReference>
<evidence type="ECO:0000259" key="3">
    <source>
        <dbReference type="Pfam" id="PF05183"/>
    </source>
</evidence>
<dbReference type="Pfam" id="PF05183">
    <property type="entry name" value="RdRP"/>
    <property type="match status" value="1"/>
</dbReference>
<dbReference type="InterPro" id="IPR007855">
    <property type="entry name" value="RDRP"/>
</dbReference>
<feature type="compositionally biased region" description="Polar residues" evidence="2">
    <location>
        <begin position="125"/>
        <end position="140"/>
    </location>
</feature>
<accession>J5QAP2</accession>
<protein>
    <recommendedName>
        <fullName evidence="1">RNA-dependent RNA polymerase</fullName>
        <ecNumber evidence="1">2.7.7.48</ecNumber>
    </recommendedName>
</protein>
<dbReference type="EC" id="2.7.7.48" evidence="1"/>
<keyword evidence="1" id="KW-0808">Transferase</keyword>
<feature type="compositionally biased region" description="Basic and acidic residues" evidence="2">
    <location>
        <begin position="108"/>
        <end position="122"/>
    </location>
</feature>
<evidence type="ECO:0000313" key="4">
    <source>
        <dbReference type="EMBL" id="EJT46373.1"/>
    </source>
</evidence>
<feature type="region of interest" description="Disordered" evidence="2">
    <location>
        <begin position="84"/>
        <end position="156"/>
    </location>
</feature>
<comment type="similarity">
    <text evidence="1">Belongs to the RdRP family.</text>
</comment>
<sequence length="1106" mass="123211">MKLEAQGWDFPIDLDGHGWSSDDGDSPDPPPVPVKDTVYPPLPDVGAMTANLDYPAWAAQKLRQQQSSFELLKAKLTATPSQPLLYTGAKTPRSIPSAGTYTPVPSTPKKESITPPRDEAKSSRAKTPQTGITPQFSRVSVKQPPSAPTPVRLPKLAPKPTANWSLNSPLNAVPAGSEYLEVVPRNPYQAYLNNNVSYYVQWELERQLLLAGLTWDNVRFEDFEVLRGEAVTAMPSVPLVVQKIGTREAKLVEPDTSTVPARTLIEIDQEERSIMDQDLRGVQNDSRDWSYGGKLMLAVNLEYDIHPTSPPCPPDSFADGNPFAPVWPFNMQLQPIEMPGRSNRLARRFGSRRLLYLRFGSVPRQQRDLVFGLFRGHGLVLFGRVFRVLYIPTDSDTAIAIQVDEEAPGAPALKEPKVFSFLQLLGLIPDIVCLTATNPSDPEACEILSDGCGLMSQKILHHPFFADLRWPPCSVQMRLGGSKGVLSLMSREQEEEYEADVILRPSMIKSKSAAGFSDDPSVLTLDVLKVDGLKVGCNLSSEAIIIMEDRGVPPDVLIAKAELEFEKIRENLLPVPHPGENEDDVRQRLLHAVYTLGGVGSEREKRRCRQLGKSTKVAGLSLESTQQDEHEEDTSVAENGFLPDESVWMSQKLKFMVRSLTDRAVSDFKLPVDQSLSALIVPDTLGVLKPNEIYIAPSSATLVNPRTMRPMSCVEGDVLIFRSPCKLPTDVRKMRAVYHSKLKHLQDCIVMSADSAMCTASPASLLAGGDYDGDTATVIWDEDLVKPFRNAPEPDLDEKKFQAENFNKEVVAVIDFLHAVRGRSHGKEEEARMIINLQHFLLGGIMDQQLTGRYSAMHDYAVYTLGPSHPVTVRLANMFCLVLDSRKSGLTVKPEVLKADLQRYGSQEVFWRKFKKGQLDGEYNISYAKRSKDLPEFISAQLHVLQAFETRETPDDFSSLLDEYTTFRESMEDEETNLQLSVLNKHVTACVELLPLVYFSGEDLGDAYMKRLKNGRFYQRQAWPQESAADDASIASSLSSSRTNSSKPTSTEIFRRMNALRQLWTSLPKPSKIPRLASLGSARLEELKILCCIDICARSRRAVKLP</sequence>
<dbReference type="EMBL" id="ALBS01000295">
    <property type="protein sequence ID" value="EJT46373.1"/>
    <property type="molecule type" value="Genomic_DNA"/>
</dbReference>
<dbReference type="KEGG" id="tasa:A1Q1_05020"/>
<feature type="region of interest" description="Disordered" evidence="2">
    <location>
        <begin position="1"/>
        <end position="40"/>
    </location>
</feature>
<dbReference type="OrthoDB" id="10055769at2759"/>
<organism evidence="4 5">
    <name type="scientific">Trichosporon asahii var. asahii (strain ATCC 90039 / CBS 2479 / JCM 2466 / KCTC 7840 / NBRC 103889/ NCYC 2677 / UAMH 7654)</name>
    <name type="common">Yeast</name>
    <dbReference type="NCBI Taxonomy" id="1186058"/>
    <lineage>
        <taxon>Eukaryota</taxon>
        <taxon>Fungi</taxon>
        <taxon>Dikarya</taxon>
        <taxon>Basidiomycota</taxon>
        <taxon>Agaricomycotina</taxon>
        <taxon>Tremellomycetes</taxon>
        <taxon>Trichosporonales</taxon>
        <taxon>Trichosporonaceae</taxon>
        <taxon>Trichosporon</taxon>
    </lineage>
</organism>
<gene>
    <name evidence="4" type="ORF">A1Q1_05020</name>
</gene>
<keyword evidence="1" id="KW-0548">Nucleotidyltransferase</keyword>
<dbReference type="AlphaFoldDB" id="J5QAP2"/>
<dbReference type="GO" id="GO:0003968">
    <property type="term" value="F:RNA-directed RNA polymerase activity"/>
    <property type="evidence" value="ECO:0007669"/>
    <property type="project" value="UniProtKB-KW"/>
</dbReference>
<reference evidence="4 5" key="1">
    <citation type="journal article" date="2012" name="Eukaryot. Cell">
        <title>Draft genome sequence of CBS 2479, the standard type strain of Trichosporon asahii.</title>
        <authorList>
            <person name="Yang R.Y."/>
            <person name="Li H.T."/>
            <person name="Zhu H."/>
            <person name="Zhou G.P."/>
            <person name="Wang M."/>
            <person name="Wang L."/>
        </authorList>
    </citation>
    <scope>NUCLEOTIDE SEQUENCE [LARGE SCALE GENOMIC DNA]</scope>
    <source>
        <strain evidence="5">ATCC 90039 / CBS 2479 / JCM 2466 / KCTC 7840 / NCYC 2677 / UAMH 7654</strain>
    </source>
</reference>
<dbReference type="RefSeq" id="XP_014177302.1">
    <property type="nucleotide sequence ID" value="XM_014321827.1"/>
</dbReference>
<dbReference type="GeneID" id="25988532"/>
<dbReference type="GO" id="GO:0003723">
    <property type="term" value="F:RNA binding"/>
    <property type="evidence" value="ECO:0007669"/>
    <property type="project" value="UniProtKB-KW"/>
</dbReference>
<feature type="domain" description="RDRP core" evidence="3">
    <location>
        <begin position="443"/>
        <end position="918"/>
    </location>
</feature>
<dbReference type="PANTHER" id="PTHR23079">
    <property type="entry name" value="RNA-DEPENDENT RNA POLYMERASE"/>
    <property type="match status" value="1"/>
</dbReference>
<comment type="catalytic activity">
    <reaction evidence="1">
        <text>RNA(n) + a ribonucleoside 5'-triphosphate = RNA(n+1) + diphosphate</text>
        <dbReference type="Rhea" id="RHEA:21248"/>
        <dbReference type="Rhea" id="RHEA-COMP:14527"/>
        <dbReference type="Rhea" id="RHEA-COMP:17342"/>
        <dbReference type="ChEBI" id="CHEBI:33019"/>
        <dbReference type="ChEBI" id="CHEBI:61557"/>
        <dbReference type="ChEBI" id="CHEBI:140395"/>
        <dbReference type="EC" id="2.7.7.48"/>
    </reaction>
</comment>
<comment type="caution">
    <text evidence="4">The sequence shown here is derived from an EMBL/GenBank/DDBJ whole genome shotgun (WGS) entry which is preliminary data.</text>
</comment>
<keyword evidence="1 4" id="KW-0696">RNA-directed RNA polymerase</keyword>
<evidence type="ECO:0000256" key="1">
    <source>
        <dbReference type="RuleBase" id="RU363098"/>
    </source>
</evidence>
<dbReference type="HOGENOM" id="CLU_282450_0_0_1"/>
<keyword evidence="1" id="KW-0694">RNA-binding</keyword>
<dbReference type="VEuPathDB" id="FungiDB:A1Q1_05020"/>
<dbReference type="PANTHER" id="PTHR23079:SF55">
    <property type="entry name" value="RNA-DIRECTED RNA POLYMERASE"/>
    <property type="match status" value="1"/>
</dbReference>